<comment type="caution">
    <text evidence="2">The sequence shown here is derived from an EMBL/GenBank/DDBJ whole genome shotgun (WGS) entry which is preliminary data.</text>
</comment>
<reference evidence="2 3" key="1">
    <citation type="submission" date="2018-08" db="EMBL/GenBank/DDBJ databases">
        <title>A genome reference for cultivated species of the human gut microbiota.</title>
        <authorList>
            <person name="Zou Y."/>
            <person name="Xue W."/>
            <person name="Luo G."/>
        </authorList>
    </citation>
    <scope>NUCLEOTIDE SEQUENCE [LARGE SCALE GENOMIC DNA]</scope>
    <source>
        <strain evidence="2 3">AF14-18</strain>
    </source>
</reference>
<evidence type="ECO:0000313" key="3">
    <source>
        <dbReference type="Proteomes" id="UP000284543"/>
    </source>
</evidence>
<evidence type="ECO:0000256" key="1">
    <source>
        <dbReference type="SAM" id="SignalP"/>
    </source>
</evidence>
<feature type="signal peptide" evidence="1">
    <location>
        <begin position="1"/>
        <end position="18"/>
    </location>
</feature>
<organism evidence="2 3">
    <name type="scientific">Enterocloster bolteae</name>
    <dbReference type="NCBI Taxonomy" id="208479"/>
    <lineage>
        <taxon>Bacteria</taxon>
        <taxon>Bacillati</taxon>
        <taxon>Bacillota</taxon>
        <taxon>Clostridia</taxon>
        <taxon>Lachnospirales</taxon>
        <taxon>Lachnospiraceae</taxon>
        <taxon>Enterocloster</taxon>
    </lineage>
</organism>
<evidence type="ECO:0000313" key="2">
    <source>
        <dbReference type="EMBL" id="RGV75458.1"/>
    </source>
</evidence>
<feature type="chain" id="PRO_5019276448" evidence="1">
    <location>
        <begin position="19"/>
        <end position="180"/>
    </location>
</feature>
<gene>
    <name evidence="2" type="ORF">DWW02_14230</name>
</gene>
<accession>A0A412Z6G4</accession>
<dbReference type="AlphaFoldDB" id="A0A412Z6G4"/>
<dbReference type="RefSeq" id="WP_118018787.1">
    <property type="nucleotide sequence ID" value="NZ_CAUHGS010000004.1"/>
</dbReference>
<keyword evidence="1" id="KW-0732">Signal</keyword>
<dbReference type="Proteomes" id="UP000284543">
    <property type="component" value="Unassembled WGS sequence"/>
</dbReference>
<sequence>MRKLQSYMIALFCTGVFAAGLGTGITFSEFSSFTYMGDADAGPVDMKTEILDYDMGQSHHSEETSELESPEDTCLDIIRTDRLPESEEDIVADNSVPRGIIRFQVTYNAAAVRPYVEYSEGSYVGIDSYDISDDFERFMRNKDLFLKDLKARQLHSYKSSGITQIKVLVHPEYRDMLRLP</sequence>
<dbReference type="EMBL" id="QRZM01000005">
    <property type="protein sequence ID" value="RGV75458.1"/>
    <property type="molecule type" value="Genomic_DNA"/>
</dbReference>
<proteinExistence type="predicted"/>
<name>A0A412Z6G4_9FIRM</name>
<protein>
    <submittedName>
        <fullName evidence="2">Uncharacterized protein</fullName>
    </submittedName>
</protein>